<sequence>MSIPNSIGSTRVRYTADQKQQTCQRIIEAAGRCFRKGGYSGIGVDGLAKEAGVTSGAFYGHFSSKADAFKAAIIAGMEDLKSGIGTFQQKYGENWWEEFATFYMGPKRTCDLGDSCILQSVTPEVCRSEEAIRAAFESELLKIVKLAAEGTSQTTDQAAIDNAWANFAMLIGGVTLARAVTDEKIANEIATAVQQAVITRQKGT</sequence>
<keyword evidence="3" id="KW-0804">Transcription</keyword>
<evidence type="ECO:0000313" key="7">
    <source>
        <dbReference type="Proteomes" id="UP000077628"/>
    </source>
</evidence>
<dbReference type="Gene3D" id="1.10.10.60">
    <property type="entry name" value="Homeodomain-like"/>
    <property type="match status" value="1"/>
</dbReference>
<dbReference type="PROSITE" id="PS50977">
    <property type="entry name" value="HTH_TETR_2"/>
    <property type="match status" value="1"/>
</dbReference>
<organism evidence="6 7">
    <name type="scientific">Methylomonas koyamae</name>
    <dbReference type="NCBI Taxonomy" id="702114"/>
    <lineage>
        <taxon>Bacteria</taxon>
        <taxon>Pseudomonadati</taxon>
        <taxon>Pseudomonadota</taxon>
        <taxon>Gammaproteobacteria</taxon>
        <taxon>Methylococcales</taxon>
        <taxon>Methylococcaceae</taxon>
        <taxon>Methylomonas</taxon>
    </lineage>
</organism>
<feature type="DNA-binding region" description="H-T-H motif" evidence="4">
    <location>
        <begin position="43"/>
        <end position="62"/>
    </location>
</feature>
<dbReference type="SUPFAM" id="SSF48498">
    <property type="entry name" value="Tetracyclin repressor-like, C-terminal domain"/>
    <property type="match status" value="1"/>
</dbReference>
<dbReference type="PANTHER" id="PTHR47506">
    <property type="entry name" value="TRANSCRIPTIONAL REGULATORY PROTEIN"/>
    <property type="match status" value="1"/>
</dbReference>
<dbReference type="InterPro" id="IPR001647">
    <property type="entry name" value="HTH_TetR"/>
</dbReference>
<comment type="caution">
    <text evidence="6">The sequence shown here is derived from an EMBL/GenBank/DDBJ whole genome shotgun (WGS) entry which is preliminary data.</text>
</comment>
<proteinExistence type="predicted"/>
<feature type="domain" description="HTH tetR-type" evidence="5">
    <location>
        <begin position="20"/>
        <end position="80"/>
    </location>
</feature>
<protein>
    <submittedName>
        <fullName evidence="6">Transcriptional regulator</fullName>
    </submittedName>
</protein>
<evidence type="ECO:0000256" key="3">
    <source>
        <dbReference type="ARBA" id="ARBA00023163"/>
    </source>
</evidence>
<dbReference type="PRINTS" id="PR00455">
    <property type="entry name" value="HTHTETR"/>
</dbReference>
<dbReference type="STRING" id="702114.A1355_12335"/>
<keyword evidence="7" id="KW-1185">Reference proteome</keyword>
<dbReference type="PANTHER" id="PTHR47506:SF7">
    <property type="entry name" value="TRANSCRIPTIONAL REGULATORY PROTEIN"/>
    <property type="match status" value="1"/>
</dbReference>
<dbReference type="Proteomes" id="UP000077628">
    <property type="component" value="Unassembled WGS sequence"/>
</dbReference>
<keyword evidence="2 4" id="KW-0238">DNA-binding</keyword>
<name>A0A177NC08_9GAMM</name>
<dbReference type="Pfam" id="PF00440">
    <property type="entry name" value="TetR_N"/>
    <property type="match status" value="1"/>
</dbReference>
<dbReference type="Gene3D" id="1.10.357.10">
    <property type="entry name" value="Tetracycline Repressor, domain 2"/>
    <property type="match status" value="1"/>
</dbReference>
<dbReference type="EMBL" id="LUUK01000197">
    <property type="protein sequence ID" value="OAI14739.1"/>
    <property type="molecule type" value="Genomic_DNA"/>
</dbReference>
<dbReference type="OrthoDB" id="9798857at2"/>
<reference evidence="7" key="1">
    <citation type="submission" date="2016-03" db="EMBL/GenBank/DDBJ databases">
        <authorList>
            <person name="Heylen K."/>
            <person name="De Vos P."/>
            <person name="Vekeman B."/>
        </authorList>
    </citation>
    <scope>NUCLEOTIDE SEQUENCE [LARGE SCALE GENOMIC DNA]</scope>
    <source>
        <strain evidence="7">R-45383</strain>
    </source>
</reference>
<keyword evidence="1" id="KW-0805">Transcription regulation</keyword>
<evidence type="ECO:0000256" key="1">
    <source>
        <dbReference type="ARBA" id="ARBA00023015"/>
    </source>
</evidence>
<dbReference type="InterPro" id="IPR009057">
    <property type="entry name" value="Homeodomain-like_sf"/>
</dbReference>
<accession>A0A177NC08</accession>
<evidence type="ECO:0000256" key="4">
    <source>
        <dbReference type="PROSITE-ProRule" id="PRU00335"/>
    </source>
</evidence>
<dbReference type="InterPro" id="IPR036271">
    <property type="entry name" value="Tet_transcr_reg_TetR-rel_C_sf"/>
</dbReference>
<dbReference type="AlphaFoldDB" id="A0A177NC08"/>
<gene>
    <name evidence="6" type="ORF">A1355_12335</name>
</gene>
<dbReference type="SUPFAM" id="SSF46689">
    <property type="entry name" value="Homeodomain-like"/>
    <property type="match status" value="1"/>
</dbReference>
<evidence type="ECO:0000259" key="5">
    <source>
        <dbReference type="PROSITE" id="PS50977"/>
    </source>
</evidence>
<evidence type="ECO:0000313" key="6">
    <source>
        <dbReference type="EMBL" id="OAI14739.1"/>
    </source>
</evidence>
<evidence type="ECO:0000256" key="2">
    <source>
        <dbReference type="ARBA" id="ARBA00023125"/>
    </source>
</evidence>
<dbReference type="GO" id="GO:0003677">
    <property type="term" value="F:DNA binding"/>
    <property type="evidence" value="ECO:0007669"/>
    <property type="project" value="UniProtKB-UniRule"/>
</dbReference>